<proteinExistence type="predicted"/>
<dbReference type="AlphaFoldDB" id="A0A367LDJ2"/>
<protein>
    <submittedName>
        <fullName evidence="1">Uncharacterized protein</fullName>
    </submittedName>
</protein>
<dbReference type="EMBL" id="LKCN02000007">
    <property type="protein sequence ID" value="RCI12498.1"/>
    <property type="molecule type" value="Genomic_DNA"/>
</dbReference>
<evidence type="ECO:0000313" key="2">
    <source>
        <dbReference type="Proteomes" id="UP000253664"/>
    </source>
</evidence>
<comment type="caution">
    <text evidence="1">The sequence shown here is derived from an EMBL/GenBank/DDBJ whole genome shotgun (WGS) entry which is preliminary data.</text>
</comment>
<reference evidence="1 2" key="1">
    <citation type="journal article" date="2015" name="BMC Genomics">
        <title>Insights from the genome of Ophiocordyceps polyrhachis-furcata to pathogenicity and host specificity in insect fungi.</title>
        <authorList>
            <person name="Wichadakul D."/>
            <person name="Kobmoo N."/>
            <person name="Ingsriswang S."/>
            <person name="Tangphatsornruang S."/>
            <person name="Chantasingh D."/>
            <person name="Luangsa-ard J.J."/>
            <person name="Eurwilaichitr L."/>
        </authorList>
    </citation>
    <scope>NUCLEOTIDE SEQUENCE [LARGE SCALE GENOMIC DNA]</scope>
    <source>
        <strain evidence="1 2">BCC 54312</strain>
    </source>
</reference>
<organism evidence="1 2">
    <name type="scientific">Ophiocordyceps polyrhachis-furcata BCC 54312</name>
    <dbReference type="NCBI Taxonomy" id="1330021"/>
    <lineage>
        <taxon>Eukaryota</taxon>
        <taxon>Fungi</taxon>
        <taxon>Dikarya</taxon>
        <taxon>Ascomycota</taxon>
        <taxon>Pezizomycotina</taxon>
        <taxon>Sordariomycetes</taxon>
        <taxon>Hypocreomycetidae</taxon>
        <taxon>Hypocreales</taxon>
        <taxon>Ophiocordycipitaceae</taxon>
        <taxon>Ophiocordyceps</taxon>
    </lineage>
</organism>
<gene>
    <name evidence="1" type="ORF">L249_0172</name>
</gene>
<sequence length="97" mass="11018">MDIRMINSWAQPRAYTGDWEYDENLVAGTTNHLLAMASMHGGTFAPLCSVLTPALPSRIFFACPRSLEEERMRKRPATGGINFPLLRRRKTESQFLC</sequence>
<name>A0A367LDJ2_9HYPO</name>
<evidence type="ECO:0000313" key="1">
    <source>
        <dbReference type="EMBL" id="RCI12498.1"/>
    </source>
</evidence>
<dbReference type="Proteomes" id="UP000253664">
    <property type="component" value="Unassembled WGS sequence"/>
</dbReference>
<keyword evidence="2" id="KW-1185">Reference proteome</keyword>
<accession>A0A367LDJ2</accession>